<evidence type="ECO:0008006" key="3">
    <source>
        <dbReference type="Google" id="ProtNLM"/>
    </source>
</evidence>
<evidence type="ECO:0000313" key="1">
    <source>
        <dbReference type="EMBL" id="SDP35756.1"/>
    </source>
</evidence>
<reference evidence="1 2" key="1">
    <citation type="submission" date="2016-10" db="EMBL/GenBank/DDBJ databases">
        <authorList>
            <person name="de Groot N.N."/>
        </authorList>
    </citation>
    <scope>NUCLEOTIDE SEQUENCE [LARGE SCALE GENOMIC DNA]</scope>
    <source>
        <strain evidence="2">P4-7,KCTC 19426,CECT 7604</strain>
    </source>
</reference>
<keyword evidence="2" id="KW-1185">Reference proteome</keyword>
<dbReference type="AlphaFoldDB" id="A0A1H0S3D5"/>
<dbReference type="Proteomes" id="UP000198741">
    <property type="component" value="Chromosome I"/>
</dbReference>
<sequence>MIAGSDLLDRDLLGRDLLGRDLLGRDLLGRDLLGRDLLGRDLLGRDLLGRDLLGRDQLGGTCWAGAGVVSGARGQRGVRRNALAPAAQARCRSSAFGSPSASMRIWLNFAKLRFARDISA</sequence>
<dbReference type="EMBL" id="LT629710">
    <property type="protein sequence ID" value="SDP35756.1"/>
    <property type="molecule type" value="Genomic_DNA"/>
</dbReference>
<accession>A0A1H0S3D5</accession>
<dbReference type="SUPFAM" id="SSF141571">
    <property type="entry name" value="Pentapeptide repeat-like"/>
    <property type="match status" value="1"/>
</dbReference>
<name>A0A1H0S3D5_9ACTN</name>
<proteinExistence type="predicted"/>
<evidence type="ECO:0000313" key="2">
    <source>
        <dbReference type="Proteomes" id="UP000198741"/>
    </source>
</evidence>
<dbReference type="STRING" id="1090615.SAMN04515671_3865"/>
<gene>
    <name evidence="1" type="ORF">SAMN04515671_3865</name>
</gene>
<protein>
    <recommendedName>
        <fullName evidence="3">Pentapeptide repeat-containing protein</fullName>
    </recommendedName>
</protein>
<organism evidence="1 2">
    <name type="scientific">Nakamurella panacisegetis</name>
    <dbReference type="NCBI Taxonomy" id="1090615"/>
    <lineage>
        <taxon>Bacteria</taxon>
        <taxon>Bacillati</taxon>
        <taxon>Actinomycetota</taxon>
        <taxon>Actinomycetes</taxon>
        <taxon>Nakamurellales</taxon>
        <taxon>Nakamurellaceae</taxon>
        <taxon>Nakamurella</taxon>
    </lineage>
</organism>